<dbReference type="OrthoDB" id="4868950at2"/>
<dbReference type="EMBL" id="CP047186">
    <property type="protein sequence ID" value="QHC55254.1"/>
    <property type="molecule type" value="Genomic_DNA"/>
</dbReference>
<dbReference type="SUPFAM" id="SSF89360">
    <property type="entry name" value="HesB-like domain"/>
    <property type="match status" value="1"/>
</dbReference>
<evidence type="ECO:0000313" key="4">
    <source>
        <dbReference type="Proteomes" id="UP000465031"/>
    </source>
</evidence>
<evidence type="ECO:0000313" key="2">
    <source>
        <dbReference type="EMBL" id="QHC55254.1"/>
    </source>
</evidence>
<organism evidence="1 3">
    <name type="scientific">Rathayibacter tanaceti</name>
    <dbReference type="NCBI Taxonomy" id="1671680"/>
    <lineage>
        <taxon>Bacteria</taxon>
        <taxon>Bacillati</taxon>
        <taxon>Actinomycetota</taxon>
        <taxon>Actinomycetes</taxon>
        <taxon>Micrococcales</taxon>
        <taxon>Microbacteriaceae</taxon>
        <taxon>Rathayibacter</taxon>
    </lineage>
</organism>
<sequence>MLTLTDNASTVVKTITGQTETPVEGGLRISGTDLDARNFAVAVAAAPETTDAVVEKDGARVFLDVAASVALGDKVLDAQVDEGGGVSFGVTPQD</sequence>
<dbReference type="KEGG" id="rte:GSU10_06160"/>
<dbReference type="RefSeq" id="WP_068212145.1">
    <property type="nucleotide sequence ID" value="NZ_CP047186.1"/>
</dbReference>
<dbReference type="PATRIC" id="fig|1671680.3.peg.2561"/>
<reference evidence="4" key="2">
    <citation type="submission" date="2019-12" db="EMBL/GenBank/DDBJ databases">
        <title>Complete and draft genome sequences of new strains and members of some known species of the genus Rathayibacter isolated from plants.</title>
        <authorList>
            <person name="Tarlachkov S.V."/>
            <person name="Starodumova I.P."/>
            <person name="Dorofeeva L.V."/>
            <person name="Prisyazhnaya N.V."/>
            <person name="Leyn S."/>
            <person name="Zlamal J."/>
            <person name="Elan M."/>
            <person name="Osterman A.L."/>
            <person name="Nadler S."/>
            <person name="Subbotin S.A."/>
            <person name="Evtushenko L.I."/>
        </authorList>
    </citation>
    <scope>NUCLEOTIDE SEQUENCE [LARGE SCALE GENOMIC DNA]</scope>
    <source>
        <strain evidence="4">VKM Ac-2761</strain>
    </source>
</reference>
<protein>
    <submittedName>
        <fullName evidence="1">Uncharacterized protein</fullName>
    </submittedName>
</protein>
<dbReference type="InterPro" id="IPR035903">
    <property type="entry name" value="HesB-like_dom_sf"/>
</dbReference>
<keyword evidence="3" id="KW-1185">Reference proteome</keyword>
<dbReference type="AlphaFoldDB" id="A0A162J0M5"/>
<reference evidence="1 3" key="1">
    <citation type="submission" date="2015-08" db="EMBL/GenBank/DDBJ databases">
        <title>Draft Genome Sequence of Rathayibacter sp. Strain VKM Ac-2596 Isolated from Leaf Gall Induced by Plant-Parasitic Nematodes.</title>
        <authorList>
            <person name="Vasilenko O.V."/>
            <person name="Starodumova I.P."/>
            <person name="Tarlachkov S.V."/>
            <person name="Dorofeeva L.V."/>
            <person name="Evtushenko L.I."/>
        </authorList>
    </citation>
    <scope>NUCLEOTIDE SEQUENCE [LARGE SCALE GENOMIC DNA]</scope>
    <source>
        <strain evidence="1 3">VKM Ac-2596</strain>
    </source>
</reference>
<proteinExistence type="predicted"/>
<dbReference type="Proteomes" id="UP000076717">
    <property type="component" value="Unassembled WGS sequence"/>
</dbReference>
<dbReference type="EMBL" id="LIIN01000095">
    <property type="protein sequence ID" value="KZX20477.1"/>
    <property type="molecule type" value="Genomic_DNA"/>
</dbReference>
<name>A0A162J0M5_9MICO</name>
<reference evidence="2" key="3">
    <citation type="submission" date="2019-12" db="EMBL/GenBank/DDBJ databases">
        <title>Complete and Draft Genome Sequences of New Strains and Members of Some Known Species of the Genus Rathayibacter isolated from Plants.</title>
        <authorList>
            <person name="Tarlachkov S.V."/>
            <person name="Starodumova I.P."/>
            <person name="Dorofeeva L.V."/>
            <person name="Prisyazhnaya N.V."/>
            <person name="Leyn S.A."/>
            <person name="Zlamal J.E."/>
            <person name="Elane M.L."/>
            <person name="Osterman A.L."/>
            <person name="Nadler S.A."/>
            <person name="Subbotin S.A."/>
            <person name="Evtushenko L.I."/>
        </authorList>
    </citation>
    <scope>NUCLEOTIDE SEQUENCE</scope>
    <source>
        <strain evidence="2">VKM Ac-2761</strain>
    </source>
</reference>
<gene>
    <name evidence="1" type="ORF">ACH61_02399</name>
    <name evidence="2" type="ORF">GSU10_06160</name>
</gene>
<accession>A0A162J0M5</accession>
<dbReference type="Proteomes" id="UP000465031">
    <property type="component" value="Chromosome"/>
</dbReference>
<evidence type="ECO:0000313" key="1">
    <source>
        <dbReference type="EMBL" id="KZX20477.1"/>
    </source>
</evidence>
<evidence type="ECO:0000313" key="3">
    <source>
        <dbReference type="Proteomes" id="UP000076717"/>
    </source>
</evidence>